<dbReference type="Proteomes" id="UP000494256">
    <property type="component" value="Unassembled WGS sequence"/>
</dbReference>
<evidence type="ECO:0000256" key="5">
    <source>
        <dbReference type="SAM" id="Coils"/>
    </source>
</evidence>
<accession>A0A8S0YWX3</accession>
<dbReference type="SUPFAM" id="SSF57903">
    <property type="entry name" value="FYVE/PHD zinc finger"/>
    <property type="match status" value="1"/>
</dbReference>
<dbReference type="EMBL" id="CADEBD010000175">
    <property type="protein sequence ID" value="CAB3224828.1"/>
    <property type="molecule type" value="Genomic_DNA"/>
</dbReference>
<dbReference type="InterPro" id="IPR001965">
    <property type="entry name" value="Znf_PHD"/>
</dbReference>
<keyword evidence="2 4" id="KW-0863">Zinc-finger</keyword>
<sequence length="347" mass="39854">MNSNCKKCNDKVQDGAQCSRCKLVYHYYCVALSEVGWRRLGSERQASWLCPNCKSNAQLNSPRNTTHCKPIEETKAESTSLENIEAMLASLSGLPVLVEKLRNEVSELNARFSSQVIEELNTRLDDIEAKLSSVESLKIEQNKLITKLNTHEDRFIKLDKELKQQIEETTDLHKKMKLLEKEYNRSQQQNRFLNVEIVGVPEKSGENLVQLLLQTATFVNANINADDIEFTTRVQPHHSQPGRPRRIIAKLKTRRAKDSIIINFRKLNKDKGITSKDLGYDGNSNKVFINEHLTIANKILLNNCRQRARELNVKFVWVKNCSIYMRNNETSPPVEITAEEDIQKFSP</sequence>
<dbReference type="InterPro" id="IPR057251">
    <property type="entry name" value="FP_C"/>
</dbReference>
<comment type="caution">
    <text evidence="7">The sequence shown here is derived from an EMBL/GenBank/DDBJ whole genome shotgun (WGS) entry which is preliminary data.</text>
</comment>
<evidence type="ECO:0000313" key="7">
    <source>
        <dbReference type="EMBL" id="CAB3224828.1"/>
    </source>
</evidence>
<dbReference type="PROSITE" id="PS50016">
    <property type="entry name" value="ZF_PHD_2"/>
    <property type="match status" value="1"/>
</dbReference>
<protein>
    <recommendedName>
        <fullName evidence="6">PHD-type domain-containing protein</fullName>
    </recommendedName>
</protein>
<keyword evidence="3" id="KW-0862">Zinc</keyword>
<keyword evidence="5" id="KW-0175">Coiled coil</keyword>
<dbReference type="Gene3D" id="3.30.40.10">
    <property type="entry name" value="Zinc/RING finger domain, C3HC4 (zinc finger)"/>
    <property type="match status" value="1"/>
</dbReference>
<proteinExistence type="predicted"/>
<dbReference type="AlphaFoldDB" id="A0A8S0YWX3"/>
<dbReference type="GO" id="GO:0008270">
    <property type="term" value="F:zinc ion binding"/>
    <property type="evidence" value="ECO:0007669"/>
    <property type="project" value="UniProtKB-KW"/>
</dbReference>
<dbReference type="Pfam" id="PF25298">
    <property type="entry name" value="Baculo_FP_2nd"/>
    <property type="match status" value="1"/>
</dbReference>
<evidence type="ECO:0000256" key="1">
    <source>
        <dbReference type="ARBA" id="ARBA00022723"/>
    </source>
</evidence>
<evidence type="ECO:0000256" key="4">
    <source>
        <dbReference type="PROSITE-ProRule" id="PRU00146"/>
    </source>
</evidence>
<organism evidence="7 8">
    <name type="scientific">Arctia plantaginis</name>
    <name type="common">Wood tiger moth</name>
    <name type="synonym">Phalaena plantaginis</name>
    <dbReference type="NCBI Taxonomy" id="874455"/>
    <lineage>
        <taxon>Eukaryota</taxon>
        <taxon>Metazoa</taxon>
        <taxon>Ecdysozoa</taxon>
        <taxon>Arthropoda</taxon>
        <taxon>Hexapoda</taxon>
        <taxon>Insecta</taxon>
        <taxon>Pterygota</taxon>
        <taxon>Neoptera</taxon>
        <taxon>Endopterygota</taxon>
        <taxon>Lepidoptera</taxon>
        <taxon>Glossata</taxon>
        <taxon>Ditrysia</taxon>
        <taxon>Noctuoidea</taxon>
        <taxon>Erebidae</taxon>
        <taxon>Arctiinae</taxon>
        <taxon>Arctia</taxon>
    </lineage>
</organism>
<dbReference type="OrthoDB" id="10025739at2759"/>
<dbReference type="InterPro" id="IPR013083">
    <property type="entry name" value="Znf_RING/FYVE/PHD"/>
</dbReference>
<feature type="coiled-coil region" evidence="5">
    <location>
        <begin position="98"/>
        <end position="196"/>
    </location>
</feature>
<keyword evidence="1" id="KW-0479">Metal-binding</keyword>
<dbReference type="SMART" id="SM00249">
    <property type="entry name" value="PHD"/>
    <property type="match status" value="1"/>
</dbReference>
<evidence type="ECO:0000313" key="8">
    <source>
        <dbReference type="Proteomes" id="UP000494256"/>
    </source>
</evidence>
<evidence type="ECO:0000259" key="6">
    <source>
        <dbReference type="PROSITE" id="PS50016"/>
    </source>
</evidence>
<feature type="domain" description="PHD-type" evidence="6">
    <location>
        <begin position="2"/>
        <end position="56"/>
    </location>
</feature>
<dbReference type="InterPro" id="IPR019787">
    <property type="entry name" value="Znf_PHD-finger"/>
</dbReference>
<gene>
    <name evidence="7" type="ORF">APLA_LOCUS2054</name>
</gene>
<evidence type="ECO:0000256" key="2">
    <source>
        <dbReference type="ARBA" id="ARBA00022771"/>
    </source>
</evidence>
<name>A0A8S0YWX3_ARCPL</name>
<dbReference type="InterPro" id="IPR011011">
    <property type="entry name" value="Znf_FYVE_PHD"/>
</dbReference>
<evidence type="ECO:0000256" key="3">
    <source>
        <dbReference type="ARBA" id="ARBA00022833"/>
    </source>
</evidence>
<reference evidence="7 8" key="1">
    <citation type="submission" date="2020-04" db="EMBL/GenBank/DDBJ databases">
        <authorList>
            <person name="Wallbank WR R."/>
            <person name="Pardo Diaz C."/>
            <person name="Kozak K."/>
            <person name="Martin S."/>
            <person name="Jiggins C."/>
            <person name="Moest M."/>
            <person name="Warren A I."/>
            <person name="Byers J.R.P. K."/>
            <person name="Montejo-Kovacevich G."/>
            <person name="Yen C E."/>
        </authorList>
    </citation>
    <scope>NUCLEOTIDE SEQUENCE [LARGE SCALE GENOMIC DNA]</scope>
</reference>